<proteinExistence type="predicted"/>
<dbReference type="AlphaFoldDB" id="A0A6I6AKS3"/>
<dbReference type="Gene3D" id="3.90.550.10">
    <property type="entry name" value="Spore Coat Polysaccharide Biosynthesis Protein SpsA, Chain A"/>
    <property type="match status" value="1"/>
</dbReference>
<evidence type="ECO:0000259" key="1">
    <source>
        <dbReference type="Pfam" id="PF00535"/>
    </source>
</evidence>
<dbReference type="SUPFAM" id="SSF53448">
    <property type="entry name" value="Nucleotide-diphospho-sugar transferases"/>
    <property type="match status" value="2"/>
</dbReference>
<protein>
    <submittedName>
        <fullName evidence="2">Glycosyltransferase family 2 protein</fullName>
    </submittedName>
</protein>
<dbReference type="GO" id="GO:0016758">
    <property type="term" value="F:hexosyltransferase activity"/>
    <property type="evidence" value="ECO:0007669"/>
    <property type="project" value="UniProtKB-ARBA"/>
</dbReference>
<gene>
    <name evidence="2" type="ORF">F1728_24515</name>
</gene>
<dbReference type="InterPro" id="IPR001173">
    <property type="entry name" value="Glyco_trans_2-like"/>
</dbReference>
<keyword evidence="3" id="KW-1185">Reference proteome</keyword>
<dbReference type="PANTHER" id="PTHR22916">
    <property type="entry name" value="GLYCOSYLTRANSFERASE"/>
    <property type="match status" value="1"/>
</dbReference>
<dbReference type="Pfam" id="PF00535">
    <property type="entry name" value="Glycos_transf_2"/>
    <property type="match status" value="1"/>
</dbReference>
<dbReference type="EMBL" id="CP043930">
    <property type="protein sequence ID" value="QGQ25650.1"/>
    <property type="molecule type" value="Genomic_DNA"/>
</dbReference>
<feature type="domain" description="Glycosyltransferase 2-like" evidence="1">
    <location>
        <begin position="97"/>
        <end position="211"/>
    </location>
</feature>
<organism evidence="2 3">
    <name type="scientific">Gimesia benthica</name>
    <dbReference type="NCBI Taxonomy" id="2608982"/>
    <lineage>
        <taxon>Bacteria</taxon>
        <taxon>Pseudomonadati</taxon>
        <taxon>Planctomycetota</taxon>
        <taxon>Planctomycetia</taxon>
        <taxon>Planctomycetales</taxon>
        <taxon>Planctomycetaceae</taxon>
        <taxon>Gimesia</taxon>
    </lineage>
</organism>
<dbReference type="PANTHER" id="PTHR22916:SF3">
    <property type="entry name" value="UDP-GLCNAC:BETAGAL BETA-1,3-N-ACETYLGLUCOSAMINYLTRANSFERASE-LIKE PROTEIN 1"/>
    <property type="match status" value="1"/>
</dbReference>
<evidence type="ECO:0000313" key="3">
    <source>
        <dbReference type="Proteomes" id="UP000427281"/>
    </source>
</evidence>
<name>A0A6I6AKS3_9PLAN</name>
<dbReference type="CDD" id="cd00761">
    <property type="entry name" value="Glyco_tranf_GTA_type"/>
    <property type="match status" value="1"/>
</dbReference>
<evidence type="ECO:0000313" key="2">
    <source>
        <dbReference type="EMBL" id="QGQ25650.1"/>
    </source>
</evidence>
<dbReference type="KEGG" id="gim:F1728_24515"/>
<sequence length="730" mass="83531">METPPGKPARPPNLKHINGKEQIMKRNTACNCESEGWCSRHNVEKNKSCFRLCQFSETHFEQWERGTGPGQLTSEQRAELLSRGNKLKFNPSLKVAVAIIAHNYGAFLEECIESVLNQTVPATEIFVVDDASTDNTADIAASFAAEGVKYLRVDFRNVHKTRQAGFEATSSPIVCFLDADDILSPDYVEQGLAEFTNDRIAVVYSDCQLFGERTEYRTYPAVYDAGKLELDNYIHAGSLVRRDAIVLSRVFEKMFDPVYTQGDWFLWRHTLRDGWMAAKQKAVYHYRQHTANFTHLMLEKRSKYFQYAALDQEQVTLCIPLSGRKTLWPALAAFLERQSWPHDQTRLLLIDTSQSAEFSSLVKNWAAQSDYLAVNYIQTAVGPPRLADDNRREEEIQQSVRQAMARIYNRLAREVTTEYVWILEDDILPPDNVCQQLLLGFDGKTASVAAPYRSRYHGGYCAWQEGYHSFQEPGEGLQTIAGNGFGCTIIRGSLLRQSIFTSQADPPDFDLAFYTRLKQTGLEARIDWRCECEHRETNAETNQGKWDTLITGEQRPFGDEVTYHRAAQFLADCEQIEDWGCGFGWFSKIFSGHSDADVQNLDGTKTEYADRVVDLCSYRSQSEGILLRHVLEHNHHWRQVLENALSSFQRKLVIVIYTPFAEETHNRGDHQFEDGTTVPVISFRLEDLQNCFAKYPEISVSEEHLETMTEYRDERIFYLEKINSAVPAAN</sequence>
<keyword evidence="2" id="KW-0808">Transferase</keyword>
<reference evidence="2 3" key="1">
    <citation type="submission" date="2019-09" db="EMBL/GenBank/DDBJ databases">
        <title>Gimesia benthica sp. nov., a novel bacterium isolated from deep-sea water of the Northwest Indian Ocean.</title>
        <authorList>
            <person name="Dai X."/>
        </authorList>
    </citation>
    <scope>NUCLEOTIDE SEQUENCE [LARGE SCALE GENOMIC DNA]</scope>
    <source>
        <strain evidence="2 3">E7</strain>
    </source>
</reference>
<dbReference type="Proteomes" id="UP000427281">
    <property type="component" value="Chromosome"/>
</dbReference>
<accession>A0A6I6AKS3</accession>
<dbReference type="InterPro" id="IPR029044">
    <property type="entry name" value="Nucleotide-diphossugar_trans"/>
</dbReference>